<organism evidence="2 3">
    <name type="scientific">Actinacidiphila bryophytorum</name>
    <dbReference type="NCBI Taxonomy" id="1436133"/>
    <lineage>
        <taxon>Bacteria</taxon>
        <taxon>Bacillati</taxon>
        <taxon>Actinomycetota</taxon>
        <taxon>Actinomycetes</taxon>
        <taxon>Kitasatosporales</taxon>
        <taxon>Streptomycetaceae</taxon>
        <taxon>Actinacidiphila</taxon>
    </lineage>
</organism>
<feature type="region of interest" description="Disordered" evidence="1">
    <location>
        <begin position="49"/>
        <end position="74"/>
    </location>
</feature>
<dbReference type="EMBL" id="CAJVAX010000018">
    <property type="protein sequence ID" value="CAG7645430.1"/>
    <property type="molecule type" value="Genomic_DNA"/>
</dbReference>
<comment type="caution">
    <text evidence="2">The sequence shown here is derived from an EMBL/GenBank/DDBJ whole genome shotgun (WGS) entry which is preliminary data.</text>
</comment>
<evidence type="ECO:0000313" key="3">
    <source>
        <dbReference type="Proteomes" id="UP001153328"/>
    </source>
</evidence>
<reference evidence="2" key="1">
    <citation type="submission" date="2021-06" db="EMBL/GenBank/DDBJ databases">
        <authorList>
            <person name="Arsene-Ploetze F."/>
        </authorList>
    </citation>
    <scope>NUCLEOTIDE SEQUENCE</scope>
    <source>
        <strain evidence="2">SBRY1</strain>
    </source>
</reference>
<protein>
    <submittedName>
        <fullName evidence="2">Uncharacterized protein</fullName>
    </submittedName>
</protein>
<dbReference type="AlphaFoldDB" id="A0A9W4H2I2"/>
<proteinExistence type="predicted"/>
<accession>A0A9W4H2I2</accession>
<gene>
    <name evidence="2" type="ORF">SBRY_40155</name>
</gene>
<sequence length="74" mass="8516">MDRQGEPARPPRSGRNWRRPESSRPPPLEVPHMVRGFRHPLGAAVHRHRRPLMARDRRIHRHLTAPPGAKASTV</sequence>
<feature type="compositionally biased region" description="Basic residues" evidence="1">
    <location>
        <begin position="49"/>
        <end position="63"/>
    </location>
</feature>
<dbReference type="Proteomes" id="UP001153328">
    <property type="component" value="Unassembled WGS sequence"/>
</dbReference>
<feature type="region of interest" description="Disordered" evidence="1">
    <location>
        <begin position="1"/>
        <end position="33"/>
    </location>
</feature>
<name>A0A9W4H2I2_9ACTN</name>
<keyword evidence="3" id="KW-1185">Reference proteome</keyword>
<evidence type="ECO:0000313" key="2">
    <source>
        <dbReference type="EMBL" id="CAG7645430.1"/>
    </source>
</evidence>
<evidence type="ECO:0000256" key="1">
    <source>
        <dbReference type="SAM" id="MobiDB-lite"/>
    </source>
</evidence>